<name>A0A814A134_9BILA</name>
<sequence length="126" mass="14095">MNQLGMKVRNQFGNELKLNDSYYGFLARWSTELKIMKTSSLEKILSQSLTSDVIKHWFNRLKLIMTKLNLSDRPQSIFIVDESGFSDQPGCKTVIIECSTKIAISTHGGSGKSFITLLLCTSASGR</sequence>
<organism evidence="1 3">
    <name type="scientific">Didymodactylos carnosus</name>
    <dbReference type="NCBI Taxonomy" id="1234261"/>
    <lineage>
        <taxon>Eukaryota</taxon>
        <taxon>Metazoa</taxon>
        <taxon>Spiralia</taxon>
        <taxon>Gnathifera</taxon>
        <taxon>Rotifera</taxon>
        <taxon>Eurotatoria</taxon>
        <taxon>Bdelloidea</taxon>
        <taxon>Philodinida</taxon>
        <taxon>Philodinidae</taxon>
        <taxon>Didymodactylos</taxon>
    </lineage>
</organism>
<gene>
    <name evidence="1" type="ORF">GPM918_LOCUS8914</name>
    <name evidence="2" type="ORF">SRO942_LOCUS8915</name>
</gene>
<evidence type="ECO:0000313" key="3">
    <source>
        <dbReference type="Proteomes" id="UP000663829"/>
    </source>
</evidence>
<protein>
    <submittedName>
        <fullName evidence="1">Uncharacterized protein</fullName>
    </submittedName>
</protein>
<dbReference type="Proteomes" id="UP000681722">
    <property type="component" value="Unassembled WGS sequence"/>
</dbReference>
<accession>A0A814A134</accession>
<comment type="caution">
    <text evidence="1">The sequence shown here is derived from an EMBL/GenBank/DDBJ whole genome shotgun (WGS) entry which is preliminary data.</text>
</comment>
<proteinExistence type="predicted"/>
<evidence type="ECO:0000313" key="1">
    <source>
        <dbReference type="EMBL" id="CAF0906411.1"/>
    </source>
</evidence>
<dbReference type="Proteomes" id="UP000663829">
    <property type="component" value="Unassembled WGS sequence"/>
</dbReference>
<dbReference type="AlphaFoldDB" id="A0A814A134"/>
<dbReference type="OrthoDB" id="10035668at2759"/>
<reference evidence="1" key="1">
    <citation type="submission" date="2021-02" db="EMBL/GenBank/DDBJ databases">
        <authorList>
            <person name="Nowell W R."/>
        </authorList>
    </citation>
    <scope>NUCLEOTIDE SEQUENCE</scope>
</reference>
<keyword evidence="3" id="KW-1185">Reference proteome</keyword>
<evidence type="ECO:0000313" key="2">
    <source>
        <dbReference type="EMBL" id="CAF3688111.1"/>
    </source>
</evidence>
<dbReference type="EMBL" id="CAJNOQ010001607">
    <property type="protein sequence ID" value="CAF0906411.1"/>
    <property type="molecule type" value="Genomic_DNA"/>
</dbReference>
<dbReference type="EMBL" id="CAJOBC010001607">
    <property type="protein sequence ID" value="CAF3688111.1"/>
    <property type="molecule type" value="Genomic_DNA"/>
</dbReference>